<gene>
    <name evidence="2" type="ORF">Pmar_PMAR012174</name>
</gene>
<dbReference type="EMBL" id="GG671097">
    <property type="protein sequence ID" value="EER19322.1"/>
    <property type="molecule type" value="Genomic_DNA"/>
</dbReference>
<name>C5K852_PERM5</name>
<keyword evidence="3" id="KW-1185">Reference proteome</keyword>
<feature type="region of interest" description="Disordered" evidence="1">
    <location>
        <begin position="64"/>
        <end position="107"/>
    </location>
</feature>
<accession>C5K852</accession>
<dbReference type="Proteomes" id="UP000007800">
    <property type="component" value="Unassembled WGS sequence"/>
</dbReference>
<reference evidence="2 3" key="1">
    <citation type="submission" date="2008-07" db="EMBL/GenBank/DDBJ databases">
        <authorList>
            <person name="El-Sayed N."/>
            <person name="Caler E."/>
            <person name="Inman J."/>
            <person name="Amedeo P."/>
            <person name="Hass B."/>
            <person name="Wortman J."/>
        </authorList>
    </citation>
    <scope>NUCLEOTIDE SEQUENCE [LARGE SCALE GENOMIC DNA]</scope>
    <source>
        <strain evidence="3">ATCC 50983 / TXsc</strain>
    </source>
</reference>
<dbReference type="RefSeq" id="XP_002787526.1">
    <property type="nucleotide sequence ID" value="XM_002787480.1"/>
</dbReference>
<evidence type="ECO:0000313" key="3">
    <source>
        <dbReference type="Proteomes" id="UP000007800"/>
    </source>
</evidence>
<dbReference type="AlphaFoldDB" id="C5K852"/>
<proteinExistence type="predicted"/>
<dbReference type="InParanoid" id="C5K852"/>
<evidence type="ECO:0000256" key="1">
    <source>
        <dbReference type="SAM" id="MobiDB-lite"/>
    </source>
</evidence>
<evidence type="ECO:0000313" key="2">
    <source>
        <dbReference type="EMBL" id="EER19322.1"/>
    </source>
</evidence>
<organism evidence="3">
    <name type="scientific">Perkinsus marinus (strain ATCC 50983 / TXsc)</name>
    <dbReference type="NCBI Taxonomy" id="423536"/>
    <lineage>
        <taxon>Eukaryota</taxon>
        <taxon>Sar</taxon>
        <taxon>Alveolata</taxon>
        <taxon>Perkinsozoa</taxon>
        <taxon>Perkinsea</taxon>
        <taxon>Perkinsida</taxon>
        <taxon>Perkinsidae</taxon>
        <taxon>Perkinsus</taxon>
    </lineage>
</organism>
<protein>
    <submittedName>
        <fullName evidence="2">Uncharacterized protein</fullName>
    </submittedName>
</protein>
<dbReference type="GeneID" id="9039576"/>
<sequence>MSTANRSSSCNAAIELRTPLTPPLPPGQDFSSYGDENIGACMDWTRLPKAPVLALERSATGLSMVDDASSSTDESPSCALDSPRSLPSVAERQKTPPSMGTACPLPAPAALESSAGVSSIKRKKPRDPGLSINTDIDDHEVDVRFIKAIRSRRLNLNKPVFGTVEYHRMQLRALAKPIYWGNRCLVEPVRYRPLLRHGDLMYFYAPPPQYVAARRPNPRRKKNHQCLPLDWLTGAFKRVRSRITRASQ</sequence>